<dbReference type="InterPro" id="IPR017850">
    <property type="entry name" value="Alkaline_phosphatase_core_sf"/>
</dbReference>
<evidence type="ECO:0000313" key="3">
    <source>
        <dbReference type="EMBL" id="EGZ04710.1"/>
    </source>
</evidence>
<dbReference type="SUPFAM" id="SSF53649">
    <property type="entry name" value="Alkaline phosphatase-like"/>
    <property type="match status" value="1"/>
</dbReference>
<proteinExistence type="predicted"/>
<gene>
    <name evidence="3" type="ORF">PHYSODRAFT_535772</name>
</gene>
<evidence type="ECO:0000259" key="2">
    <source>
        <dbReference type="Pfam" id="PF00884"/>
    </source>
</evidence>
<dbReference type="RefSeq" id="XP_009539809.1">
    <property type="nucleotide sequence ID" value="XM_009541514.1"/>
</dbReference>
<dbReference type="PANTHER" id="PTHR43751">
    <property type="entry name" value="SULFATASE"/>
    <property type="match status" value="1"/>
</dbReference>
<accession>G5AIA8</accession>
<dbReference type="InterPro" id="IPR052701">
    <property type="entry name" value="GAG_Ulvan_Degrading_Sulfatases"/>
</dbReference>
<dbReference type="InterPro" id="IPR000917">
    <property type="entry name" value="Sulfatase_N"/>
</dbReference>
<evidence type="ECO:0000256" key="1">
    <source>
        <dbReference type="SAM" id="Phobius"/>
    </source>
</evidence>
<dbReference type="InParanoid" id="G5AIA8"/>
<dbReference type="Pfam" id="PF00884">
    <property type="entry name" value="Sulfatase"/>
    <property type="match status" value="1"/>
</dbReference>
<keyword evidence="1" id="KW-0812">Transmembrane</keyword>
<protein>
    <recommendedName>
        <fullName evidence="2">Sulfatase N-terminal domain-containing protein</fullName>
    </recommendedName>
</protein>
<feature type="transmembrane region" description="Helical" evidence="1">
    <location>
        <begin position="105"/>
        <end position="126"/>
    </location>
</feature>
<dbReference type="CDD" id="cd16015">
    <property type="entry name" value="LTA_synthase"/>
    <property type="match status" value="1"/>
</dbReference>
<keyword evidence="1" id="KW-1133">Transmembrane helix</keyword>
<reference evidence="3 4" key="1">
    <citation type="journal article" date="2006" name="Science">
        <title>Phytophthora genome sequences uncover evolutionary origins and mechanisms of pathogenesis.</title>
        <authorList>
            <person name="Tyler B.M."/>
            <person name="Tripathy S."/>
            <person name="Zhang X."/>
            <person name="Dehal P."/>
            <person name="Jiang R.H."/>
            <person name="Aerts A."/>
            <person name="Arredondo F.D."/>
            <person name="Baxter L."/>
            <person name="Bensasson D."/>
            <person name="Beynon J.L."/>
            <person name="Chapman J."/>
            <person name="Damasceno C.M."/>
            <person name="Dorrance A.E."/>
            <person name="Dou D."/>
            <person name="Dickerman A.W."/>
            <person name="Dubchak I.L."/>
            <person name="Garbelotto M."/>
            <person name="Gijzen M."/>
            <person name="Gordon S.G."/>
            <person name="Govers F."/>
            <person name="Grunwald N.J."/>
            <person name="Huang W."/>
            <person name="Ivors K.L."/>
            <person name="Jones R.W."/>
            <person name="Kamoun S."/>
            <person name="Krampis K."/>
            <person name="Lamour K.H."/>
            <person name="Lee M.K."/>
            <person name="McDonald W.H."/>
            <person name="Medina M."/>
            <person name="Meijer H.J."/>
            <person name="Nordberg E.K."/>
            <person name="Maclean D.J."/>
            <person name="Ospina-Giraldo M.D."/>
            <person name="Morris P.F."/>
            <person name="Phuntumart V."/>
            <person name="Putnam N.H."/>
            <person name="Rash S."/>
            <person name="Rose J.K."/>
            <person name="Sakihama Y."/>
            <person name="Salamov A.A."/>
            <person name="Savidor A."/>
            <person name="Scheuring C.F."/>
            <person name="Smith B.M."/>
            <person name="Sobral B.W."/>
            <person name="Terry A."/>
            <person name="Torto-Alalibo T.A."/>
            <person name="Win J."/>
            <person name="Xu Z."/>
            <person name="Zhang H."/>
            <person name="Grigoriev I.V."/>
            <person name="Rokhsar D.S."/>
            <person name="Boore J.L."/>
        </authorList>
    </citation>
    <scope>NUCLEOTIDE SEQUENCE [LARGE SCALE GENOMIC DNA]</scope>
    <source>
        <strain evidence="3 4">P6497</strain>
    </source>
</reference>
<name>G5AIA8_PHYSP</name>
<sequence length="789" mass="88682">MLTLAELAAMPWCGWLFVYAFVLFCFSVARCLTLHDLVGMYGSPQDYTSGLKTAALGLGFLEDFVCTTYFAGILWLFDTLKVEAVNRLGPNEFVTRVVGDATTYFVSWLLFFFMMAPFVADMLLVVNRDMRFSFDLLATLIREREYLSAAPISSEEIHRGYKYGATLVMVTTLFAFIRLWASWADLARWNPTLLLNLGAEATAAKSVKGAKYEGLALEEGADNNAVGKLSLVRERLLDRERVLAVVVVLTGLVAMPVGLMAISSMCSPLVVYCGLNATLNELFAHSLQPVATDATFVNEFGDKPWVETFIHPTERHTLFGADSLYRRTTGFRGDLAFDVKVAKENPPNVLVIGVESFRYQDSRYLVGEEDPSNLFKGTSMTITPNFDKWAKRGVALRNIWSSTPTSRSLESLIFAQVPYHSNVNTAITGGRNGTELAGLPQLFSAKGYETYFTTGSSIKLDNWDIFLPTHGYEAVWDNHKIVEFAEANYNISHDEWFGPERRGFRWGVHDDVSFRVLGDLLMNKTKEQSERVARGQTKKPSFITHYTISSHEPYKKRPTWYANATKPDFSAFYDGHTRADHIKNYLEMRHFTDVELGKFMDRMETAGILNDTIVVIMGDHGQAPEVEMKNAHEEAVTRVPAAIIAEGRLGDSVGLVIEDAAEQYDILNTLADITGVPEGGFIQTGVGRSLKRKVPFGQRVVFSNDPLRKMSIVRGNLRLRYDDIIDSVMLHDTEADYGMTQDLFALISPEERAEWIAWRDRGRRIASYFKQRWDENCLLAVNCTTTEGA</sequence>
<feature type="domain" description="Sulfatase N-terminal" evidence="2">
    <location>
        <begin position="347"/>
        <end position="676"/>
    </location>
</feature>
<dbReference type="GeneID" id="20662169"/>
<dbReference type="PANTHER" id="PTHR43751:SF3">
    <property type="entry name" value="SULFATASE N-TERMINAL DOMAIN-CONTAINING PROTEIN"/>
    <property type="match status" value="1"/>
</dbReference>
<keyword evidence="1" id="KW-0472">Membrane</keyword>
<dbReference type="AlphaFoldDB" id="G5AIA8"/>
<feature type="transmembrane region" description="Helical" evidence="1">
    <location>
        <begin position="12"/>
        <end position="33"/>
    </location>
</feature>
<dbReference type="Gene3D" id="3.40.720.10">
    <property type="entry name" value="Alkaline Phosphatase, subunit A"/>
    <property type="match status" value="1"/>
</dbReference>
<organism evidence="3 4">
    <name type="scientific">Phytophthora sojae (strain P6497)</name>
    <name type="common">Soybean stem and root rot agent</name>
    <name type="synonym">Phytophthora megasperma f. sp. glycines</name>
    <dbReference type="NCBI Taxonomy" id="1094619"/>
    <lineage>
        <taxon>Eukaryota</taxon>
        <taxon>Sar</taxon>
        <taxon>Stramenopiles</taxon>
        <taxon>Oomycota</taxon>
        <taxon>Peronosporomycetes</taxon>
        <taxon>Peronosporales</taxon>
        <taxon>Peronosporaceae</taxon>
        <taxon>Phytophthora</taxon>
    </lineage>
</organism>
<dbReference type="KEGG" id="psoj:PHYSODRAFT_535772"/>
<feature type="transmembrane region" description="Helical" evidence="1">
    <location>
        <begin position="54"/>
        <end position="77"/>
    </location>
</feature>
<dbReference type="Proteomes" id="UP000002640">
    <property type="component" value="Unassembled WGS sequence"/>
</dbReference>
<dbReference type="EMBL" id="JH159175">
    <property type="protein sequence ID" value="EGZ04710.1"/>
    <property type="molecule type" value="Genomic_DNA"/>
</dbReference>
<dbReference type="STRING" id="1094619.G5AIA8"/>
<keyword evidence="4" id="KW-1185">Reference proteome</keyword>
<evidence type="ECO:0000313" key="4">
    <source>
        <dbReference type="Proteomes" id="UP000002640"/>
    </source>
</evidence>
<feature type="transmembrane region" description="Helical" evidence="1">
    <location>
        <begin position="242"/>
        <end position="262"/>
    </location>
</feature>
<dbReference type="SMR" id="G5AIA8"/>